<evidence type="ECO:0000256" key="3">
    <source>
        <dbReference type="ARBA" id="ARBA00013085"/>
    </source>
</evidence>
<evidence type="ECO:0000313" key="11">
    <source>
        <dbReference type="EMBL" id="PHO17058.1"/>
    </source>
</evidence>
<evidence type="ECO:0000313" key="13">
    <source>
        <dbReference type="Proteomes" id="UP000262712"/>
    </source>
</evidence>
<reference evidence="10 13" key="2">
    <citation type="submission" date="2018-08" db="EMBL/GenBank/DDBJ databases">
        <title>Complete genome of the Arcobacter molluscorum type strain LMG 25693.</title>
        <authorList>
            <person name="Miller W.G."/>
            <person name="Yee E."/>
            <person name="Bono J.L."/>
        </authorList>
    </citation>
    <scope>NUCLEOTIDE SEQUENCE [LARGE SCALE GENOMIC DNA]</scope>
    <source>
        <strain evidence="10 13">CECT 7696</strain>
    </source>
</reference>
<dbReference type="Proteomes" id="UP000262712">
    <property type="component" value="Chromosome"/>
</dbReference>
<evidence type="ECO:0000313" key="10">
    <source>
        <dbReference type="EMBL" id="AXX93273.1"/>
    </source>
</evidence>
<dbReference type="GO" id="GO:0000105">
    <property type="term" value="P:L-histidine biosynthetic process"/>
    <property type="evidence" value="ECO:0007669"/>
    <property type="project" value="UniProtKB-UniRule"/>
</dbReference>
<evidence type="ECO:0000256" key="6">
    <source>
        <dbReference type="ARBA" id="ARBA00023102"/>
    </source>
</evidence>
<dbReference type="RefSeq" id="WP_099343452.1">
    <property type="nucleotide sequence ID" value="NZ_CP032098.1"/>
</dbReference>
<dbReference type="NCBIfam" id="NF005596">
    <property type="entry name" value="PRK07328.1"/>
    <property type="match status" value="1"/>
</dbReference>
<dbReference type="EMBL" id="CP032098">
    <property type="protein sequence ID" value="AXX93273.1"/>
    <property type="molecule type" value="Genomic_DNA"/>
</dbReference>
<dbReference type="PANTHER" id="PTHR21039">
    <property type="entry name" value="HISTIDINOL PHOSPHATASE-RELATED"/>
    <property type="match status" value="1"/>
</dbReference>
<accession>A0A2G1DEY5</accession>
<evidence type="ECO:0000313" key="12">
    <source>
        <dbReference type="Proteomes" id="UP000221222"/>
    </source>
</evidence>
<comment type="pathway">
    <text evidence="1 8">Amino-acid biosynthesis; L-histidine biosynthesis; L-histidine from 5-phospho-alpha-D-ribose 1-diphosphate: step 8/9.</text>
</comment>
<dbReference type="EMBL" id="NXFY01000025">
    <property type="protein sequence ID" value="PHO17058.1"/>
    <property type="molecule type" value="Genomic_DNA"/>
</dbReference>
<evidence type="ECO:0000256" key="2">
    <source>
        <dbReference type="ARBA" id="ARBA00009152"/>
    </source>
</evidence>
<dbReference type="Proteomes" id="UP000221222">
    <property type="component" value="Unassembled WGS sequence"/>
</dbReference>
<organism evidence="11 12">
    <name type="scientific">Malaciobacter molluscorum LMG 25693</name>
    <dbReference type="NCBI Taxonomy" id="870501"/>
    <lineage>
        <taxon>Bacteria</taxon>
        <taxon>Pseudomonadati</taxon>
        <taxon>Campylobacterota</taxon>
        <taxon>Epsilonproteobacteria</taxon>
        <taxon>Campylobacterales</taxon>
        <taxon>Arcobacteraceae</taxon>
        <taxon>Malaciobacter</taxon>
    </lineage>
</organism>
<evidence type="ECO:0000256" key="5">
    <source>
        <dbReference type="ARBA" id="ARBA00022801"/>
    </source>
</evidence>
<dbReference type="GO" id="GO:0004401">
    <property type="term" value="F:histidinol-phosphatase activity"/>
    <property type="evidence" value="ECO:0007669"/>
    <property type="project" value="UniProtKB-UniRule"/>
</dbReference>
<protein>
    <recommendedName>
        <fullName evidence="3 8">Histidinol-phosphatase</fullName>
        <shortName evidence="8">HolPase</shortName>
        <ecNumber evidence="3 8">3.1.3.15</ecNumber>
    </recommendedName>
</protein>
<keyword evidence="4 8" id="KW-0028">Amino-acid biosynthesis</keyword>
<dbReference type="SUPFAM" id="SSF89550">
    <property type="entry name" value="PHP domain-like"/>
    <property type="match status" value="1"/>
</dbReference>
<dbReference type="InterPro" id="IPR004013">
    <property type="entry name" value="PHP_dom"/>
</dbReference>
<proteinExistence type="inferred from homology"/>
<dbReference type="UniPathway" id="UPA00031">
    <property type="reaction ID" value="UER00013"/>
</dbReference>
<dbReference type="PANTHER" id="PTHR21039:SF0">
    <property type="entry name" value="HISTIDINOL-PHOSPHATASE"/>
    <property type="match status" value="1"/>
</dbReference>
<dbReference type="EC" id="3.1.3.15" evidence="3 8"/>
<keyword evidence="12" id="KW-1185">Reference proteome</keyword>
<evidence type="ECO:0000256" key="8">
    <source>
        <dbReference type="RuleBase" id="RU366003"/>
    </source>
</evidence>
<comment type="catalytic activity">
    <reaction evidence="7 8">
        <text>L-histidinol phosphate + H2O = L-histidinol + phosphate</text>
        <dbReference type="Rhea" id="RHEA:14465"/>
        <dbReference type="ChEBI" id="CHEBI:15377"/>
        <dbReference type="ChEBI" id="CHEBI:43474"/>
        <dbReference type="ChEBI" id="CHEBI:57699"/>
        <dbReference type="ChEBI" id="CHEBI:57980"/>
        <dbReference type="EC" id="3.1.3.15"/>
    </reaction>
</comment>
<evidence type="ECO:0000256" key="1">
    <source>
        <dbReference type="ARBA" id="ARBA00004970"/>
    </source>
</evidence>
<dbReference type="KEGG" id="amol:AMOL_2326"/>
<dbReference type="Pfam" id="PF02811">
    <property type="entry name" value="PHP"/>
    <property type="match status" value="1"/>
</dbReference>
<dbReference type="GO" id="GO:0005737">
    <property type="term" value="C:cytoplasm"/>
    <property type="evidence" value="ECO:0007669"/>
    <property type="project" value="TreeGrafter"/>
</dbReference>
<keyword evidence="6 8" id="KW-0368">Histidine biosynthesis</keyword>
<evidence type="ECO:0000256" key="7">
    <source>
        <dbReference type="ARBA" id="ARBA00049158"/>
    </source>
</evidence>
<dbReference type="Gene3D" id="3.20.20.140">
    <property type="entry name" value="Metal-dependent hydrolases"/>
    <property type="match status" value="1"/>
</dbReference>
<keyword evidence="5 8" id="KW-0378">Hydrolase</keyword>
<dbReference type="AlphaFoldDB" id="A0A2G1DEY5"/>
<reference evidence="11 12" key="1">
    <citation type="submission" date="2017-09" db="EMBL/GenBank/DDBJ databases">
        <title>Arcobacter canalis sp. nov., a new species isolated from a water canal contaminated with urban sewage.</title>
        <authorList>
            <person name="Perez-Cataluna A."/>
            <person name="Salas-Masso N."/>
            <person name="Figueras M.J."/>
        </authorList>
    </citation>
    <scope>NUCLEOTIDE SEQUENCE [LARGE SCALE GENOMIC DNA]</scope>
    <source>
        <strain evidence="11 12">F98-3</strain>
    </source>
</reference>
<dbReference type="CDD" id="cd12110">
    <property type="entry name" value="PHP_HisPPase_Hisj_like"/>
    <property type="match status" value="1"/>
</dbReference>
<gene>
    <name evidence="10" type="primary">hisJ</name>
    <name evidence="10" type="ORF">AMOL_2326</name>
    <name evidence="11" type="ORF">CPU12_12485</name>
</gene>
<dbReference type="InterPro" id="IPR010140">
    <property type="entry name" value="Histidinol_P_phosphatase_HisJ"/>
</dbReference>
<name>A0A2G1DEY5_9BACT</name>
<evidence type="ECO:0000256" key="4">
    <source>
        <dbReference type="ARBA" id="ARBA00022605"/>
    </source>
</evidence>
<feature type="domain" description="PHP" evidence="9">
    <location>
        <begin position="4"/>
        <end position="195"/>
    </location>
</feature>
<sequence length="267" mass="31247">MRVDLHNHTILCNHANGSVESYIKKAIDLGIDFYGFTEHAPMDFDYKYRMSIQEKEFYETTIKFYKEKYKDSINILLGYEVDFMQSIKILDEILDAKVDYLIGSVHFLESKNEESPWGFDNPEFIGKYKNKDINSIWIDYFYAIEKLAKLNKFDIVGHFDLIKVFKYLPTKNIKSLALNALKQIKKSNMVVEVNASGFRKPIAEQYPSKDILEVCFELDIPITFSSDAHEIDQIGYKYEEVKSLVKSIGYKKCAIFQNREKELIDIL</sequence>
<evidence type="ECO:0000259" key="9">
    <source>
        <dbReference type="Pfam" id="PF02811"/>
    </source>
</evidence>
<dbReference type="InterPro" id="IPR016195">
    <property type="entry name" value="Pol/histidinol_Pase-like"/>
</dbReference>
<dbReference type="NCBIfam" id="TIGR01856">
    <property type="entry name" value="hisJ_fam"/>
    <property type="match status" value="1"/>
</dbReference>
<comment type="similarity">
    <text evidence="2 8">Belongs to the PHP hydrolase family. HisK subfamily.</text>
</comment>